<dbReference type="AlphaFoldDB" id="A0A0D2DAB9"/>
<keyword evidence="2" id="KW-0808">Transferase</keyword>
<reference evidence="5 6" key="1">
    <citation type="submission" date="2015-01" db="EMBL/GenBank/DDBJ databases">
        <title>The Genome Sequence of Exophiala xenobiotica CBS118157.</title>
        <authorList>
            <consortium name="The Broad Institute Genomics Platform"/>
            <person name="Cuomo C."/>
            <person name="de Hoog S."/>
            <person name="Gorbushina A."/>
            <person name="Stielow B."/>
            <person name="Teixiera M."/>
            <person name="Abouelleil A."/>
            <person name="Chapman S.B."/>
            <person name="Priest M."/>
            <person name="Young S.K."/>
            <person name="Wortman J."/>
            <person name="Nusbaum C."/>
            <person name="Birren B."/>
        </authorList>
    </citation>
    <scope>NUCLEOTIDE SEQUENCE [LARGE SCALE GENOMIC DNA]</scope>
    <source>
        <strain evidence="5 6">CBS 118157</strain>
    </source>
</reference>
<evidence type="ECO:0000256" key="1">
    <source>
        <dbReference type="ARBA" id="ARBA00022603"/>
    </source>
</evidence>
<dbReference type="HOGENOM" id="CLU_067676_7_0_1"/>
<evidence type="ECO:0000313" key="5">
    <source>
        <dbReference type="EMBL" id="KIW59277.1"/>
    </source>
</evidence>
<keyword evidence="6" id="KW-1185">Reference proteome</keyword>
<dbReference type="STRING" id="348802.A0A0D2DAB9"/>
<dbReference type="Pfam" id="PF13578">
    <property type="entry name" value="Methyltransf_24"/>
    <property type="match status" value="1"/>
</dbReference>
<proteinExistence type="inferred from homology"/>
<evidence type="ECO:0000256" key="2">
    <source>
        <dbReference type="ARBA" id="ARBA00022679"/>
    </source>
</evidence>
<dbReference type="OrthoDB" id="4863010at2759"/>
<dbReference type="RefSeq" id="XP_013319861.1">
    <property type="nucleotide sequence ID" value="XM_013464407.1"/>
</dbReference>
<comment type="similarity">
    <text evidence="4">Belongs to the class I-like SAM-binding methyltransferase superfamily. Cation-dependent O-methyltransferase family.</text>
</comment>
<name>A0A0D2DAB9_9EURO</name>
<evidence type="ECO:0000313" key="6">
    <source>
        <dbReference type="Proteomes" id="UP000054342"/>
    </source>
</evidence>
<evidence type="ECO:0000256" key="4">
    <source>
        <dbReference type="ARBA" id="ARBA00023453"/>
    </source>
</evidence>
<dbReference type="GO" id="GO:0008171">
    <property type="term" value="F:O-methyltransferase activity"/>
    <property type="evidence" value="ECO:0007669"/>
    <property type="project" value="InterPro"/>
</dbReference>
<dbReference type="GO" id="GO:0032259">
    <property type="term" value="P:methylation"/>
    <property type="evidence" value="ECO:0007669"/>
    <property type="project" value="UniProtKB-KW"/>
</dbReference>
<dbReference type="PANTHER" id="PTHR43167">
    <property type="entry name" value="PUTATIVE (AFU_ORTHOLOGUE AFUA_6G01830)-RELATED"/>
    <property type="match status" value="1"/>
</dbReference>
<dbReference type="InterPro" id="IPR002935">
    <property type="entry name" value="SAM_O-MeTrfase"/>
</dbReference>
<dbReference type="GeneID" id="25325642"/>
<dbReference type="Gene3D" id="3.40.50.150">
    <property type="entry name" value="Vaccinia Virus protein VP39"/>
    <property type="match status" value="1"/>
</dbReference>
<dbReference type="EMBL" id="KN847318">
    <property type="protein sequence ID" value="KIW59277.1"/>
    <property type="molecule type" value="Genomic_DNA"/>
</dbReference>
<keyword evidence="3" id="KW-0949">S-adenosyl-L-methionine</keyword>
<dbReference type="PROSITE" id="PS51682">
    <property type="entry name" value="SAM_OMT_I"/>
    <property type="match status" value="1"/>
</dbReference>
<evidence type="ECO:0000256" key="3">
    <source>
        <dbReference type="ARBA" id="ARBA00022691"/>
    </source>
</evidence>
<organism evidence="5 6">
    <name type="scientific">Exophiala xenobiotica</name>
    <dbReference type="NCBI Taxonomy" id="348802"/>
    <lineage>
        <taxon>Eukaryota</taxon>
        <taxon>Fungi</taxon>
        <taxon>Dikarya</taxon>
        <taxon>Ascomycota</taxon>
        <taxon>Pezizomycotina</taxon>
        <taxon>Eurotiomycetes</taxon>
        <taxon>Chaetothyriomycetidae</taxon>
        <taxon>Chaetothyriales</taxon>
        <taxon>Herpotrichiellaceae</taxon>
        <taxon>Exophiala</taxon>
    </lineage>
</organism>
<dbReference type="Proteomes" id="UP000054342">
    <property type="component" value="Unassembled WGS sequence"/>
</dbReference>
<sequence length="228" mass="25312">MVAETPNPVEAPQHVLSLLDRLHRKSEEQEAALDMTNYSADGLHDAVKDKFIALDQDKCQFLYQICRAINAKNVIEAGTSFGVSTMYLGLAVTRNIEATGGTGTVIGTEHEPVKARRAQEYWGEAGEAISRHIDLRVGDLRDTLRVDLPQIDLVLIDIWAPMTLPALKLVLPKLRYGAVVIVDNTIGSAKRYEELLEFMRAPGNGFINLTLPYTKGLEMSVYVPQTFE</sequence>
<evidence type="ECO:0008006" key="7">
    <source>
        <dbReference type="Google" id="ProtNLM"/>
    </source>
</evidence>
<accession>A0A0D2DAB9</accession>
<dbReference type="PANTHER" id="PTHR43167:SF1">
    <property type="entry name" value="PUTATIVE (AFU_ORTHOLOGUE AFUA_6G01830)-RELATED"/>
    <property type="match status" value="1"/>
</dbReference>
<gene>
    <name evidence="5" type="ORF">PV05_03734</name>
</gene>
<dbReference type="InterPro" id="IPR029063">
    <property type="entry name" value="SAM-dependent_MTases_sf"/>
</dbReference>
<keyword evidence="1" id="KW-0489">Methyltransferase</keyword>
<dbReference type="SUPFAM" id="SSF53335">
    <property type="entry name" value="S-adenosyl-L-methionine-dependent methyltransferases"/>
    <property type="match status" value="1"/>
</dbReference>
<protein>
    <recommendedName>
        <fullName evidence="7">O-methyltransferase</fullName>
    </recommendedName>
</protein>